<accession>A0AAW1PUT5</accession>
<feature type="transmembrane region" description="Helical" evidence="2">
    <location>
        <begin position="59"/>
        <end position="79"/>
    </location>
</feature>
<dbReference type="AlphaFoldDB" id="A0AAW1PUT5"/>
<name>A0AAW1PUT5_9CHLO</name>
<feature type="region of interest" description="Disordered" evidence="1">
    <location>
        <begin position="1"/>
        <end position="36"/>
    </location>
</feature>
<keyword evidence="2" id="KW-1133">Transmembrane helix</keyword>
<evidence type="ECO:0000256" key="1">
    <source>
        <dbReference type="SAM" id="MobiDB-lite"/>
    </source>
</evidence>
<protein>
    <submittedName>
        <fullName evidence="3">Uncharacterized protein</fullName>
    </submittedName>
</protein>
<dbReference type="Proteomes" id="UP001465755">
    <property type="component" value="Unassembled WGS sequence"/>
</dbReference>
<keyword evidence="2" id="KW-0472">Membrane</keyword>
<sequence>MLEAVSNDHPALREARSGGTGTQNAPRGGVAGSHSDNLLQNVGHIKRGNSMRATICKSLAVTLGILAAAVIVSLLTASYQPWPPQVPASLPWAKAQPSPVVSQQHKADIPSAPPPAAGSHLFPSRPAEAAKSWADQLRTLDGAQLRTALKGFISATAGQDPTLARDLGLGLLGNLTASDMVHQAATTPELARDVAQGLLSRLPTRDLLRQTLAGGPAAVCHPSMAQAGLATAVALSGLWFILQAVTQHRRSTVLVLQHPHSRPTALDASNELRVLPSSEAPDGHAEAADRWAALYRDYTNASLESDPQVVMEGQEEVAARFHTYAEHFPLHRQQMEGHALDPLLAMMQNTGNNSAARQAALAIGFLAKEDAVCDF</sequence>
<evidence type="ECO:0000313" key="4">
    <source>
        <dbReference type="Proteomes" id="UP001465755"/>
    </source>
</evidence>
<evidence type="ECO:0000313" key="3">
    <source>
        <dbReference type="EMBL" id="KAK9812308.1"/>
    </source>
</evidence>
<gene>
    <name evidence="3" type="ORF">WJX73_000816</name>
</gene>
<proteinExistence type="predicted"/>
<comment type="caution">
    <text evidence="3">The sequence shown here is derived from an EMBL/GenBank/DDBJ whole genome shotgun (WGS) entry which is preliminary data.</text>
</comment>
<dbReference type="EMBL" id="JALJOQ010000007">
    <property type="protein sequence ID" value="KAK9812308.1"/>
    <property type="molecule type" value="Genomic_DNA"/>
</dbReference>
<organism evidence="3 4">
    <name type="scientific">Symbiochloris irregularis</name>
    <dbReference type="NCBI Taxonomy" id="706552"/>
    <lineage>
        <taxon>Eukaryota</taxon>
        <taxon>Viridiplantae</taxon>
        <taxon>Chlorophyta</taxon>
        <taxon>core chlorophytes</taxon>
        <taxon>Trebouxiophyceae</taxon>
        <taxon>Trebouxiales</taxon>
        <taxon>Trebouxiaceae</taxon>
        <taxon>Symbiochloris</taxon>
    </lineage>
</organism>
<keyword evidence="2" id="KW-0812">Transmembrane</keyword>
<reference evidence="3 4" key="1">
    <citation type="journal article" date="2024" name="Nat. Commun.">
        <title>Phylogenomics reveals the evolutionary origins of lichenization in chlorophyte algae.</title>
        <authorList>
            <person name="Puginier C."/>
            <person name="Libourel C."/>
            <person name="Otte J."/>
            <person name="Skaloud P."/>
            <person name="Haon M."/>
            <person name="Grisel S."/>
            <person name="Petersen M."/>
            <person name="Berrin J.G."/>
            <person name="Delaux P.M."/>
            <person name="Dal Grande F."/>
            <person name="Keller J."/>
        </authorList>
    </citation>
    <scope>NUCLEOTIDE SEQUENCE [LARGE SCALE GENOMIC DNA]</scope>
    <source>
        <strain evidence="3 4">SAG 2036</strain>
    </source>
</reference>
<evidence type="ECO:0000256" key="2">
    <source>
        <dbReference type="SAM" id="Phobius"/>
    </source>
</evidence>
<keyword evidence="4" id="KW-1185">Reference proteome</keyword>